<feature type="transmembrane region" description="Helical" evidence="5">
    <location>
        <begin position="160"/>
        <end position="179"/>
    </location>
</feature>
<feature type="transmembrane region" description="Helical" evidence="5">
    <location>
        <begin position="370"/>
        <end position="388"/>
    </location>
</feature>
<feature type="transmembrane region" description="Helical" evidence="5">
    <location>
        <begin position="307"/>
        <end position="332"/>
    </location>
</feature>
<reference evidence="7 8" key="1">
    <citation type="journal article" date="2014" name="Genome Biol. Evol.">
        <title>Genome degeneration and adaptation in a nascent stage of symbiosis.</title>
        <authorList>
            <person name="Oakeson K.F."/>
            <person name="Gil R."/>
            <person name="Clayton A.L."/>
            <person name="Dunn D.M."/>
            <person name="von Niederhausern A.C."/>
            <person name="Hamil C."/>
            <person name="Aoyagi A."/>
            <person name="Duval B."/>
            <person name="Baca A."/>
            <person name="Silva F.J."/>
            <person name="Vallier A."/>
            <person name="Jackson D.G."/>
            <person name="Latorre A."/>
            <person name="Weiss R.B."/>
            <person name="Heddi A."/>
            <person name="Moya A."/>
            <person name="Dale C."/>
        </authorList>
    </citation>
    <scope>NUCLEOTIDE SEQUENCE [LARGE SCALE GENOMIC DNA]</scope>
    <source>
        <strain evidence="7 8">HS1</strain>
    </source>
</reference>
<dbReference type="KEGG" id="sod:Sant_4007"/>
<evidence type="ECO:0000259" key="6">
    <source>
        <dbReference type="Pfam" id="PF04932"/>
    </source>
</evidence>
<feature type="domain" description="O-antigen ligase-related" evidence="6">
    <location>
        <begin position="191"/>
        <end position="323"/>
    </location>
</feature>
<dbReference type="InterPro" id="IPR051533">
    <property type="entry name" value="WaaL-like"/>
</dbReference>
<accession>W0I3H4</accession>
<keyword evidence="2 5" id="KW-0812">Transmembrane</keyword>
<feature type="transmembrane region" description="Helical" evidence="5">
    <location>
        <begin position="229"/>
        <end position="248"/>
    </location>
</feature>
<dbReference type="Pfam" id="PF04932">
    <property type="entry name" value="Wzy_C"/>
    <property type="match status" value="1"/>
</dbReference>
<feature type="transmembrane region" description="Helical" evidence="5">
    <location>
        <begin position="12"/>
        <end position="31"/>
    </location>
</feature>
<dbReference type="OrthoDB" id="871774at2"/>
<organism evidence="7 8">
    <name type="scientific">Sodalis praecaptivus</name>
    <dbReference type="NCBI Taxonomy" id="1239307"/>
    <lineage>
        <taxon>Bacteria</taxon>
        <taxon>Pseudomonadati</taxon>
        <taxon>Pseudomonadota</taxon>
        <taxon>Gammaproteobacteria</taxon>
        <taxon>Enterobacterales</taxon>
        <taxon>Bruguierivoracaceae</taxon>
        <taxon>Sodalis</taxon>
    </lineage>
</organism>
<dbReference type="AlphaFoldDB" id="W0I3H4"/>
<dbReference type="InterPro" id="IPR007016">
    <property type="entry name" value="O-antigen_ligase-rel_domated"/>
</dbReference>
<keyword evidence="3 5" id="KW-1133">Transmembrane helix</keyword>
<feature type="transmembrane region" description="Helical" evidence="5">
    <location>
        <begin position="92"/>
        <end position="109"/>
    </location>
</feature>
<feature type="transmembrane region" description="Helical" evidence="5">
    <location>
        <begin position="186"/>
        <end position="201"/>
    </location>
</feature>
<evidence type="ECO:0000256" key="4">
    <source>
        <dbReference type="ARBA" id="ARBA00023136"/>
    </source>
</evidence>
<dbReference type="PANTHER" id="PTHR37422">
    <property type="entry name" value="TEICHURONIC ACID BIOSYNTHESIS PROTEIN TUAE"/>
    <property type="match status" value="1"/>
</dbReference>
<dbReference type="GO" id="GO:0016874">
    <property type="term" value="F:ligase activity"/>
    <property type="evidence" value="ECO:0007669"/>
    <property type="project" value="UniProtKB-KW"/>
</dbReference>
<dbReference type="HOGENOM" id="CLU_709277_0_0_6"/>
<keyword evidence="4 5" id="KW-0472">Membrane</keyword>
<proteinExistence type="predicted"/>
<dbReference type="EMBL" id="CP006569">
    <property type="protein sequence ID" value="AHF78963.1"/>
    <property type="molecule type" value="Genomic_DNA"/>
</dbReference>
<dbReference type="GO" id="GO:0016020">
    <property type="term" value="C:membrane"/>
    <property type="evidence" value="ECO:0007669"/>
    <property type="project" value="UniProtKB-SubCell"/>
</dbReference>
<dbReference type="PANTHER" id="PTHR37422:SF13">
    <property type="entry name" value="LIPOPOLYSACCHARIDE BIOSYNTHESIS PROTEIN PA4999-RELATED"/>
    <property type="match status" value="1"/>
</dbReference>
<dbReference type="RefSeq" id="WP_025424086.1">
    <property type="nucleotide sequence ID" value="NZ_CP006569.1"/>
</dbReference>
<feature type="transmembrane region" description="Helical" evidence="5">
    <location>
        <begin position="344"/>
        <end position="364"/>
    </location>
</feature>
<evidence type="ECO:0000313" key="8">
    <source>
        <dbReference type="Proteomes" id="UP000019028"/>
    </source>
</evidence>
<keyword evidence="8" id="KW-1185">Reference proteome</keyword>
<sequence length="400" mass="44272">MMLFRISVYAEKGFEVLFPLFLFSSAIFCGYTRVNNLFHLSALCLMGMLAGNPVLRRRLFNDRRFNTGLSLTALMLGYFCLTTLWSAQPNDLVSDLTHALYLLLFMIMYRSMVLQGHRSIALWAVAAGMMVLVALTFLTVNTQTILSNRLTDGFFGAPANVIDLAGYFALGIFMCLIIMRDTGARWLYLPVAVLLLALLLTQSRGPLLSLLCALAVLLTLRSSVRRRHLVAVALIGVGVAALLLMTRFGDIFLQRMANGYQQSFIRFGIWRHTLALAAQKPFFGWGLDEQLSFINLLGDSITTTHSLYLAALLKGGAAGALLLALVISYGFIMAKRQCDGHQGLEGALFLFAVGFYLTQGMFIIGNPNVAWYMFWFPLAVVLTLPSPAPQTEAADCPRRC</sequence>
<feature type="transmembrane region" description="Helical" evidence="5">
    <location>
        <begin position="67"/>
        <end position="86"/>
    </location>
</feature>
<evidence type="ECO:0000256" key="5">
    <source>
        <dbReference type="SAM" id="Phobius"/>
    </source>
</evidence>
<comment type="subcellular location">
    <subcellularLocation>
        <location evidence="1">Membrane</location>
        <topology evidence="1">Multi-pass membrane protein</topology>
    </subcellularLocation>
</comment>
<feature type="transmembrane region" description="Helical" evidence="5">
    <location>
        <begin position="37"/>
        <end position="55"/>
    </location>
</feature>
<protein>
    <submittedName>
        <fullName evidence="7">Putative lipid A core:surface polymer ligase</fullName>
    </submittedName>
</protein>
<evidence type="ECO:0000256" key="3">
    <source>
        <dbReference type="ARBA" id="ARBA00022989"/>
    </source>
</evidence>
<name>W0I3H4_9GAMM</name>
<evidence type="ECO:0000313" key="7">
    <source>
        <dbReference type="EMBL" id="AHF78963.1"/>
    </source>
</evidence>
<dbReference type="Proteomes" id="UP000019028">
    <property type="component" value="Chromosome"/>
</dbReference>
<gene>
    <name evidence="7" type="primary">rfaL</name>
    <name evidence="7" type="ORF">Sant_4007</name>
</gene>
<evidence type="ECO:0000256" key="2">
    <source>
        <dbReference type="ARBA" id="ARBA00022692"/>
    </source>
</evidence>
<dbReference type="PATRIC" id="fig|1239307.3.peg.4422"/>
<evidence type="ECO:0000256" key="1">
    <source>
        <dbReference type="ARBA" id="ARBA00004141"/>
    </source>
</evidence>
<keyword evidence="7" id="KW-0436">Ligase</keyword>
<feature type="transmembrane region" description="Helical" evidence="5">
    <location>
        <begin position="207"/>
        <end position="224"/>
    </location>
</feature>
<feature type="transmembrane region" description="Helical" evidence="5">
    <location>
        <begin position="121"/>
        <end position="140"/>
    </location>
</feature>